<dbReference type="AlphaFoldDB" id="A0A8H7RS14"/>
<evidence type="ECO:0000313" key="1">
    <source>
        <dbReference type="EMBL" id="KAG2215202.1"/>
    </source>
</evidence>
<proteinExistence type="predicted"/>
<comment type="caution">
    <text evidence="1">The sequence shown here is derived from an EMBL/GenBank/DDBJ whole genome shotgun (WGS) entry which is preliminary data.</text>
</comment>
<dbReference type="Proteomes" id="UP000650833">
    <property type="component" value="Unassembled WGS sequence"/>
</dbReference>
<dbReference type="OrthoDB" id="2214365at2759"/>
<sequence>MEGVLTHVDDPSIVLETITSRQTYLGVKRPEKFVEQSSVKKQSKPSKLKPSVKLYNNDSDFAREMFIDRMLENPQERGLVVKVARDLNSNYRTALRWWK</sequence>
<dbReference type="EMBL" id="JAEPRC010000012">
    <property type="protein sequence ID" value="KAG2215202.1"/>
    <property type="molecule type" value="Genomic_DNA"/>
</dbReference>
<gene>
    <name evidence="1" type="ORF">INT46_001478</name>
</gene>
<protein>
    <submittedName>
        <fullName evidence="1">Uncharacterized protein</fullName>
    </submittedName>
</protein>
<name>A0A8H7RS14_9FUNG</name>
<reference evidence="1" key="1">
    <citation type="submission" date="2020-12" db="EMBL/GenBank/DDBJ databases">
        <title>Metabolic potential, ecology and presence of endohyphal bacteria is reflected in genomic diversity of Mucoromycotina.</title>
        <authorList>
            <person name="Muszewska A."/>
            <person name="Okrasinska A."/>
            <person name="Steczkiewicz K."/>
            <person name="Drgas O."/>
            <person name="Orlowska M."/>
            <person name="Perlinska-Lenart U."/>
            <person name="Aleksandrzak-Piekarczyk T."/>
            <person name="Szatraj K."/>
            <person name="Zielenkiewicz U."/>
            <person name="Pilsyk S."/>
            <person name="Malc E."/>
            <person name="Mieczkowski P."/>
            <person name="Kruszewska J.S."/>
            <person name="Biernat P."/>
            <person name="Pawlowska J."/>
        </authorList>
    </citation>
    <scope>NUCLEOTIDE SEQUENCE</scope>
    <source>
        <strain evidence="1">CBS 226.32</strain>
    </source>
</reference>
<accession>A0A8H7RS14</accession>
<organism evidence="1 2">
    <name type="scientific">Mucor plumbeus</name>
    <dbReference type="NCBI Taxonomy" id="97098"/>
    <lineage>
        <taxon>Eukaryota</taxon>
        <taxon>Fungi</taxon>
        <taxon>Fungi incertae sedis</taxon>
        <taxon>Mucoromycota</taxon>
        <taxon>Mucoromycotina</taxon>
        <taxon>Mucoromycetes</taxon>
        <taxon>Mucorales</taxon>
        <taxon>Mucorineae</taxon>
        <taxon>Mucoraceae</taxon>
        <taxon>Mucor</taxon>
    </lineage>
</organism>
<evidence type="ECO:0000313" key="2">
    <source>
        <dbReference type="Proteomes" id="UP000650833"/>
    </source>
</evidence>
<keyword evidence="2" id="KW-1185">Reference proteome</keyword>